<organism evidence="2 3">
    <name type="scientific">Dorcoceras hygrometricum</name>
    <dbReference type="NCBI Taxonomy" id="472368"/>
    <lineage>
        <taxon>Eukaryota</taxon>
        <taxon>Viridiplantae</taxon>
        <taxon>Streptophyta</taxon>
        <taxon>Embryophyta</taxon>
        <taxon>Tracheophyta</taxon>
        <taxon>Spermatophyta</taxon>
        <taxon>Magnoliopsida</taxon>
        <taxon>eudicotyledons</taxon>
        <taxon>Gunneridae</taxon>
        <taxon>Pentapetalae</taxon>
        <taxon>asterids</taxon>
        <taxon>lamiids</taxon>
        <taxon>Lamiales</taxon>
        <taxon>Gesneriaceae</taxon>
        <taxon>Didymocarpoideae</taxon>
        <taxon>Trichosporeae</taxon>
        <taxon>Loxocarpinae</taxon>
        <taxon>Dorcoceras</taxon>
    </lineage>
</organism>
<evidence type="ECO:0000256" key="1">
    <source>
        <dbReference type="SAM" id="MobiDB-lite"/>
    </source>
</evidence>
<sequence length="264" mass="29459">MPPRRSILQETGETGCTENLSQGFENPNPTATQIAQLVAAIVEQILANRPGTNPQPDQQAEEIRRLREEVARLKEARVADSPPPAREQLTSSSRKSSTASLLIHVYYCFALLLNSLSTGYAKHSSLRLDESCDWIHSNSWFIVAHDWMCCCLRLVVQSLVSNVATGFPNDWLDQTMSYQFIQTTSFAMHPRLVEYNAEALVWMYKLPAGILRLLDSNHLLIMMTSSMTSSTLNHLLILQHDVASSLSLLFSSADSFLLITVASC</sequence>
<dbReference type="AlphaFoldDB" id="A0A2Z7DCR0"/>
<feature type="region of interest" description="Disordered" evidence="1">
    <location>
        <begin position="1"/>
        <end position="27"/>
    </location>
</feature>
<feature type="compositionally biased region" description="Polar residues" evidence="1">
    <location>
        <begin position="8"/>
        <end position="27"/>
    </location>
</feature>
<reference evidence="2 3" key="1">
    <citation type="journal article" date="2015" name="Proc. Natl. Acad. Sci. U.S.A.">
        <title>The resurrection genome of Boea hygrometrica: A blueprint for survival of dehydration.</title>
        <authorList>
            <person name="Xiao L."/>
            <person name="Yang G."/>
            <person name="Zhang L."/>
            <person name="Yang X."/>
            <person name="Zhao S."/>
            <person name="Ji Z."/>
            <person name="Zhou Q."/>
            <person name="Hu M."/>
            <person name="Wang Y."/>
            <person name="Chen M."/>
            <person name="Xu Y."/>
            <person name="Jin H."/>
            <person name="Xiao X."/>
            <person name="Hu G."/>
            <person name="Bao F."/>
            <person name="Hu Y."/>
            <person name="Wan P."/>
            <person name="Li L."/>
            <person name="Deng X."/>
            <person name="Kuang T."/>
            <person name="Xiang C."/>
            <person name="Zhu J.K."/>
            <person name="Oliver M.J."/>
            <person name="He Y."/>
        </authorList>
    </citation>
    <scope>NUCLEOTIDE SEQUENCE [LARGE SCALE GENOMIC DNA]</scope>
    <source>
        <strain evidence="3">cv. XS01</strain>
    </source>
</reference>
<protein>
    <submittedName>
        <fullName evidence="2">Integral membrane peroxisomal protein importer-2 family</fullName>
    </submittedName>
</protein>
<evidence type="ECO:0000313" key="2">
    <source>
        <dbReference type="EMBL" id="KZV55106.1"/>
    </source>
</evidence>
<proteinExistence type="predicted"/>
<dbReference type="EMBL" id="KQ989013">
    <property type="protein sequence ID" value="KZV55106.1"/>
    <property type="molecule type" value="Genomic_DNA"/>
</dbReference>
<keyword evidence="3" id="KW-1185">Reference proteome</keyword>
<gene>
    <name evidence="2" type="ORF">F511_07492</name>
</gene>
<evidence type="ECO:0000313" key="3">
    <source>
        <dbReference type="Proteomes" id="UP000250235"/>
    </source>
</evidence>
<dbReference type="Proteomes" id="UP000250235">
    <property type="component" value="Unassembled WGS sequence"/>
</dbReference>
<accession>A0A2Z7DCR0</accession>
<name>A0A2Z7DCR0_9LAMI</name>